<reference evidence="9" key="2">
    <citation type="submission" date="2022-10" db="EMBL/GenBank/DDBJ databases">
        <authorList>
            <consortium name="ENA_rothamsted_submissions"/>
            <consortium name="culmorum"/>
            <person name="King R."/>
        </authorList>
    </citation>
    <scope>NUCLEOTIDE SEQUENCE</scope>
</reference>
<evidence type="ECO:0000259" key="8">
    <source>
        <dbReference type="SMART" id="SM00382"/>
    </source>
</evidence>
<evidence type="ECO:0000256" key="5">
    <source>
        <dbReference type="ARBA" id="ARBA00022840"/>
    </source>
</evidence>
<evidence type="ECO:0000256" key="1">
    <source>
        <dbReference type="ARBA" id="ARBA00004186"/>
    </source>
</evidence>
<organism evidence="9 10">
    <name type="scientific">Diatraea saccharalis</name>
    <name type="common">sugarcane borer</name>
    <dbReference type="NCBI Taxonomy" id="40085"/>
    <lineage>
        <taxon>Eukaryota</taxon>
        <taxon>Metazoa</taxon>
        <taxon>Ecdysozoa</taxon>
        <taxon>Arthropoda</taxon>
        <taxon>Hexapoda</taxon>
        <taxon>Insecta</taxon>
        <taxon>Pterygota</taxon>
        <taxon>Neoptera</taxon>
        <taxon>Endopterygota</taxon>
        <taxon>Lepidoptera</taxon>
        <taxon>Glossata</taxon>
        <taxon>Ditrysia</taxon>
        <taxon>Pyraloidea</taxon>
        <taxon>Crambidae</taxon>
        <taxon>Crambinae</taxon>
        <taxon>Diatraea</taxon>
    </lineage>
</organism>
<keyword evidence="6" id="KW-0206">Cytoskeleton</keyword>
<dbReference type="InterPro" id="IPR003593">
    <property type="entry name" value="AAA+_ATPase"/>
</dbReference>
<dbReference type="FunFam" id="3.40.50.300:FF:002850">
    <property type="entry name" value="Katanin p60 ATPase-containing subunit A-like 2"/>
    <property type="match status" value="1"/>
</dbReference>
<keyword evidence="2" id="KW-0963">Cytoplasm</keyword>
<dbReference type="GO" id="GO:0005874">
    <property type="term" value="C:microtubule"/>
    <property type="evidence" value="ECO:0007669"/>
    <property type="project" value="UniProtKB-KW"/>
</dbReference>
<dbReference type="SMART" id="SM00382">
    <property type="entry name" value="AAA"/>
    <property type="match status" value="1"/>
</dbReference>
<dbReference type="Proteomes" id="UP001153714">
    <property type="component" value="Chromosome 3"/>
</dbReference>
<feature type="domain" description="AAA+ ATPase" evidence="8">
    <location>
        <begin position="91"/>
        <end position="189"/>
    </location>
</feature>
<dbReference type="GO" id="GO:0005524">
    <property type="term" value="F:ATP binding"/>
    <property type="evidence" value="ECO:0007669"/>
    <property type="project" value="UniProtKB-KW"/>
</dbReference>
<evidence type="ECO:0000256" key="3">
    <source>
        <dbReference type="ARBA" id="ARBA00022701"/>
    </source>
</evidence>
<proteinExistence type="predicted"/>
<dbReference type="InterPro" id="IPR003959">
    <property type="entry name" value="ATPase_AAA_core"/>
</dbReference>
<dbReference type="OrthoDB" id="191529at2759"/>
<keyword evidence="7" id="KW-0413">Isomerase</keyword>
<dbReference type="GO" id="GO:0016853">
    <property type="term" value="F:isomerase activity"/>
    <property type="evidence" value="ECO:0007669"/>
    <property type="project" value="UniProtKB-KW"/>
</dbReference>
<evidence type="ECO:0000256" key="6">
    <source>
        <dbReference type="ARBA" id="ARBA00023212"/>
    </source>
</evidence>
<comment type="subcellular location">
    <subcellularLocation>
        <location evidence="1">Cytoplasm</location>
        <location evidence="1">Cytoskeleton</location>
        <location evidence="1">Spindle</location>
    </subcellularLocation>
</comment>
<dbReference type="AlphaFoldDB" id="A0A9N9R5T4"/>
<dbReference type="Pfam" id="PF00004">
    <property type="entry name" value="AAA"/>
    <property type="match status" value="1"/>
</dbReference>
<dbReference type="GO" id="GO:0005819">
    <property type="term" value="C:spindle"/>
    <property type="evidence" value="ECO:0007669"/>
    <property type="project" value="UniProtKB-SubCell"/>
</dbReference>
<keyword evidence="10" id="KW-1185">Reference proteome</keyword>
<dbReference type="EMBL" id="OU893334">
    <property type="protein sequence ID" value="CAG9790762.1"/>
    <property type="molecule type" value="Genomic_DNA"/>
</dbReference>
<keyword evidence="5" id="KW-0067">ATP-binding</keyword>
<gene>
    <name evidence="9" type="ORF">DIATSA_LOCUS8417</name>
</gene>
<dbReference type="PANTHER" id="PTHR23074">
    <property type="entry name" value="AAA DOMAIN-CONTAINING"/>
    <property type="match status" value="1"/>
</dbReference>
<dbReference type="InterPro" id="IPR027417">
    <property type="entry name" value="P-loop_NTPase"/>
</dbReference>
<dbReference type="PANTHER" id="PTHR23074:SF78">
    <property type="entry name" value="KATANIN P60 ATPASE-CONTAINING SUBUNIT A-LIKE 2"/>
    <property type="match status" value="1"/>
</dbReference>
<name>A0A9N9R5T4_9NEOP</name>
<evidence type="ECO:0000256" key="4">
    <source>
        <dbReference type="ARBA" id="ARBA00022741"/>
    </source>
</evidence>
<dbReference type="InterPro" id="IPR050304">
    <property type="entry name" value="MT-severing_AAA_ATPase"/>
</dbReference>
<accession>A0A9N9R5T4</accession>
<evidence type="ECO:0000256" key="2">
    <source>
        <dbReference type="ARBA" id="ARBA00022490"/>
    </source>
</evidence>
<sequence length="207" mass="23333">MCFFFYYYSFQEAQFQNSVIPAIEKKPLAGLLANQCAEKKELVEMIYQDIVRPSGVCWEDIVGLEHAKSLLMESIIYPVRYPEVFTGLLEPWRGVLLHGPPGTGKTMLARAAATETCCTFFNVTCSTLVNKWRGESEKIVKVLFEMASYYSPSIIFVDEVETIASDRSAPGEHEASRRLKVQLLTELDGITSRDGVVFLLANSNMPW</sequence>
<reference evidence="9" key="1">
    <citation type="submission" date="2021-12" db="EMBL/GenBank/DDBJ databases">
        <authorList>
            <person name="King R."/>
        </authorList>
    </citation>
    <scope>NUCLEOTIDE SEQUENCE</scope>
</reference>
<protein>
    <recommendedName>
        <fullName evidence="8">AAA+ ATPase domain-containing protein</fullName>
    </recommendedName>
</protein>
<keyword evidence="4" id="KW-0547">Nucleotide-binding</keyword>
<evidence type="ECO:0000313" key="9">
    <source>
        <dbReference type="EMBL" id="CAG9790762.1"/>
    </source>
</evidence>
<dbReference type="SUPFAM" id="SSF52540">
    <property type="entry name" value="P-loop containing nucleoside triphosphate hydrolases"/>
    <property type="match status" value="1"/>
</dbReference>
<dbReference type="GO" id="GO:0016887">
    <property type="term" value="F:ATP hydrolysis activity"/>
    <property type="evidence" value="ECO:0007669"/>
    <property type="project" value="InterPro"/>
</dbReference>
<evidence type="ECO:0000256" key="7">
    <source>
        <dbReference type="ARBA" id="ARBA00023235"/>
    </source>
</evidence>
<keyword evidence="3" id="KW-0493">Microtubule</keyword>
<evidence type="ECO:0000313" key="10">
    <source>
        <dbReference type="Proteomes" id="UP001153714"/>
    </source>
</evidence>
<dbReference type="Gene3D" id="3.40.50.300">
    <property type="entry name" value="P-loop containing nucleotide triphosphate hydrolases"/>
    <property type="match status" value="1"/>
</dbReference>